<dbReference type="Pfam" id="PF07690">
    <property type="entry name" value="MFS_1"/>
    <property type="match status" value="1"/>
</dbReference>
<organism evidence="9">
    <name type="scientific">Streptomyces tabacisoli</name>
    <dbReference type="NCBI Taxonomy" id="3156398"/>
    <lineage>
        <taxon>Bacteria</taxon>
        <taxon>Bacillati</taxon>
        <taxon>Actinomycetota</taxon>
        <taxon>Actinomycetes</taxon>
        <taxon>Kitasatosporales</taxon>
        <taxon>Streptomycetaceae</taxon>
        <taxon>Streptomyces</taxon>
    </lineage>
</organism>
<dbReference type="PANTHER" id="PTHR42718:SF9">
    <property type="entry name" value="MAJOR FACILITATOR SUPERFAMILY MULTIDRUG TRANSPORTER MFSC"/>
    <property type="match status" value="1"/>
</dbReference>
<dbReference type="SUPFAM" id="SSF103473">
    <property type="entry name" value="MFS general substrate transporter"/>
    <property type="match status" value="1"/>
</dbReference>
<evidence type="ECO:0000256" key="7">
    <source>
        <dbReference type="SAM" id="Phobius"/>
    </source>
</evidence>
<feature type="transmembrane region" description="Helical" evidence="7">
    <location>
        <begin position="279"/>
        <end position="301"/>
    </location>
</feature>
<dbReference type="GO" id="GO:0046677">
    <property type="term" value="P:response to antibiotic"/>
    <property type="evidence" value="ECO:0007669"/>
    <property type="project" value="UniProtKB-KW"/>
</dbReference>
<dbReference type="AlphaFoldDB" id="A0AAU8J0Z7"/>
<protein>
    <submittedName>
        <fullName evidence="9">MFS transporter</fullName>
    </submittedName>
</protein>
<evidence type="ECO:0000256" key="6">
    <source>
        <dbReference type="ARBA" id="ARBA00023251"/>
    </source>
</evidence>
<evidence type="ECO:0000256" key="4">
    <source>
        <dbReference type="ARBA" id="ARBA00022989"/>
    </source>
</evidence>
<dbReference type="PROSITE" id="PS50850">
    <property type="entry name" value="MFS"/>
    <property type="match status" value="1"/>
</dbReference>
<sequence length="480" mass="49147">MNAAASPHTPAGDSRAGRPVRIGALMVALLAASFAFQLNASMLSPALATMANELNTTASAVGVTQTAFFTAAALFSLFLPRLGDLIGRRKVLTAMMVLMAVGCVVSALAGSVGMLAVGRVVQGASGPTIPLALIMLRVEVPDPKKYGTLMGIVTAVNGGIAGVDSFAGGSLAEHAGYASIFWVMTGFALVAALLVRFFAPESRAELRPPMDWPGVALLVVSVGALLISFNEAGKLGNADWPLAVGLLVLAALAFWAFWRMETRAKHPLVTTRLLKRRATWSLLLSTMLTMTGVFAIMNGLLPGFAQDTSVGLGLGAEGATWWTLTPYALAGLAMGPVSGRLAATYGYGRILRVGLIATAAATVLALVTLRTDSSGLLLTVSILLGVTYAGTVNIMLNGFGIVLSPKENPGFLPGLNAGCFNLGAGLSFVVLYAAMDAVAPSGGTSIGGYSAGVIAGLVLIVAALLVSTLIPKPVDAEATD</sequence>
<name>A0AAU8J0Z7_9ACTN</name>
<dbReference type="PANTHER" id="PTHR42718">
    <property type="entry name" value="MAJOR FACILITATOR SUPERFAMILY MULTIDRUG TRANSPORTER MFSC"/>
    <property type="match status" value="1"/>
</dbReference>
<feature type="transmembrane region" description="Helical" evidence="7">
    <location>
        <begin position="415"/>
        <end position="434"/>
    </location>
</feature>
<feature type="transmembrane region" description="Helical" evidence="7">
    <location>
        <begin position="179"/>
        <end position="199"/>
    </location>
</feature>
<evidence type="ECO:0000256" key="1">
    <source>
        <dbReference type="ARBA" id="ARBA00004651"/>
    </source>
</evidence>
<feature type="transmembrane region" description="Helical" evidence="7">
    <location>
        <begin position="375"/>
        <end position="403"/>
    </location>
</feature>
<keyword evidence="2" id="KW-0813">Transport</keyword>
<dbReference type="RefSeq" id="WP_353945662.1">
    <property type="nucleotide sequence ID" value="NZ_CP159534.1"/>
</dbReference>
<dbReference type="InterPro" id="IPR011701">
    <property type="entry name" value="MFS"/>
</dbReference>
<dbReference type="KEGG" id="stac:ABII15_31485"/>
<feature type="transmembrane region" description="Helical" evidence="7">
    <location>
        <begin position="58"/>
        <end position="79"/>
    </location>
</feature>
<keyword evidence="3 7" id="KW-0812">Transmembrane</keyword>
<dbReference type="InterPro" id="IPR036259">
    <property type="entry name" value="MFS_trans_sf"/>
</dbReference>
<dbReference type="Gene3D" id="1.20.1720.10">
    <property type="entry name" value="Multidrug resistance protein D"/>
    <property type="match status" value="1"/>
</dbReference>
<feature type="domain" description="Major facilitator superfamily (MFS) profile" evidence="8">
    <location>
        <begin position="25"/>
        <end position="474"/>
    </location>
</feature>
<feature type="transmembrane region" description="Helical" evidence="7">
    <location>
        <begin position="446"/>
        <end position="466"/>
    </location>
</feature>
<comment type="subcellular location">
    <subcellularLocation>
        <location evidence="1">Cell membrane</location>
        <topology evidence="1">Multi-pass membrane protein</topology>
    </subcellularLocation>
</comment>
<evidence type="ECO:0000256" key="2">
    <source>
        <dbReference type="ARBA" id="ARBA00022448"/>
    </source>
</evidence>
<feature type="transmembrane region" description="Helical" evidence="7">
    <location>
        <begin position="240"/>
        <end position="258"/>
    </location>
</feature>
<dbReference type="Gene3D" id="1.20.1250.20">
    <property type="entry name" value="MFS general substrate transporter like domains"/>
    <property type="match status" value="1"/>
</dbReference>
<dbReference type="InterPro" id="IPR020846">
    <property type="entry name" value="MFS_dom"/>
</dbReference>
<evidence type="ECO:0000256" key="3">
    <source>
        <dbReference type="ARBA" id="ARBA00022692"/>
    </source>
</evidence>
<feature type="transmembrane region" description="Helical" evidence="7">
    <location>
        <begin position="211"/>
        <end position="228"/>
    </location>
</feature>
<feature type="transmembrane region" description="Helical" evidence="7">
    <location>
        <begin position="91"/>
        <end position="110"/>
    </location>
</feature>
<gene>
    <name evidence="9" type="ORF">ABII15_31485</name>
</gene>
<keyword evidence="5 7" id="KW-0472">Membrane</keyword>
<evidence type="ECO:0000256" key="5">
    <source>
        <dbReference type="ARBA" id="ARBA00023136"/>
    </source>
</evidence>
<dbReference type="GO" id="GO:0022857">
    <property type="term" value="F:transmembrane transporter activity"/>
    <property type="evidence" value="ECO:0007669"/>
    <property type="project" value="InterPro"/>
</dbReference>
<accession>A0AAU8J0Z7</accession>
<evidence type="ECO:0000259" key="8">
    <source>
        <dbReference type="PROSITE" id="PS50850"/>
    </source>
</evidence>
<evidence type="ECO:0000313" key="9">
    <source>
        <dbReference type="EMBL" id="XCJ74216.1"/>
    </source>
</evidence>
<feature type="transmembrane region" description="Helical" evidence="7">
    <location>
        <begin position="350"/>
        <end position="369"/>
    </location>
</feature>
<feature type="transmembrane region" description="Helical" evidence="7">
    <location>
        <begin position="20"/>
        <end position="38"/>
    </location>
</feature>
<dbReference type="GO" id="GO:0005886">
    <property type="term" value="C:plasma membrane"/>
    <property type="evidence" value="ECO:0007669"/>
    <property type="project" value="UniProtKB-SubCell"/>
</dbReference>
<keyword evidence="6" id="KW-0046">Antibiotic resistance</keyword>
<keyword evidence="4 7" id="KW-1133">Transmembrane helix</keyword>
<dbReference type="EMBL" id="CP159534">
    <property type="protein sequence ID" value="XCJ74216.1"/>
    <property type="molecule type" value="Genomic_DNA"/>
</dbReference>
<feature type="transmembrane region" description="Helical" evidence="7">
    <location>
        <begin position="321"/>
        <end position="343"/>
    </location>
</feature>
<reference evidence="9" key="1">
    <citation type="submission" date="2024-06" db="EMBL/GenBank/DDBJ databases">
        <title>Streptomyces sp. strain HUAS MG91 genome sequences.</title>
        <authorList>
            <person name="Mo P."/>
        </authorList>
    </citation>
    <scope>NUCLEOTIDE SEQUENCE</scope>
    <source>
        <strain evidence="9">HUAS MG91</strain>
    </source>
</reference>
<proteinExistence type="predicted"/>